<dbReference type="EMBL" id="MU827302">
    <property type="protein sequence ID" value="KAJ7365601.1"/>
    <property type="molecule type" value="Genomic_DNA"/>
</dbReference>
<evidence type="ECO:0000313" key="3">
    <source>
        <dbReference type="EMBL" id="KAJ7365601.1"/>
    </source>
</evidence>
<gene>
    <name evidence="3" type="ORF">OS493_002304</name>
</gene>
<proteinExistence type="predicted"/>
<evidence type="ECO:0000259" key="2">
    <source>
        <dbReference type="Pfam" id="PF05699"/>
    </source>
</evidence>
<dbReference type="AlphaFoldDB" id="A0A9W9YSY8"/>
<organism evidence="3 4">
    <name type="scientific">Desmophyllum pertusum</name>
    <dbReference type="NCBI Taxonomy" id="174260"/>
    <lineage>
        <taxon>Eukaryota</taxon>
        <taxon>Metazoa</taxon>
        <taxon>Cnidaria</taxon>
        <taxon>Anthozoa</taxon>
        <taxon>Hexacorallia</taxon>
        <taxon>Scleractinia</taxon>
        <taxon>Caryophylliina</taxon>
        <taxon>Caryophylliidae</taxon>
        <taxon>Desmophyllum</taxon>
    </lineage>
</organism>
<dbReference type="Pfam" id="PF05699">
    <property type="entry name" value="Dimer_Tnp_hAT"/>
    <property type="match status" value="1"/>
</dbReference>
<dbReference type="GO" id="GO:0046983">
    <property type="term" value="F:protein dimerization activity"/>
    <property type="evidence" value="ECO:0007669"/>
    <property type="project" value="InterPro"/>
</dbReference>
<dbReference type="InterPro" id="IPR008906">
    <property type="entry name" value="HATC_C_dom"/>
</dbReference>
<dbReference type="SUPFAM" id="SSF53098">
    <property type="entry name" value="Ribonuclease H-like"/>
    <property type="match status" value="1"/>
</dbReference>
<comment type="caution">
    <text evidence="3">The sequence shown here is derived from an EMBL/GenBank/DDBJ whole genome shotgun (WGS) entry which is preliminary data.</text>
</comment>
<keyword evidence="4" id="KW-1185">Reference proteome</keyword>
<evidence type="ECO:0000256" key="1">
    <source>
        <dbReference type="SAM" id="MobiDB-lite"/>
    </source>
</evidence>
<name>A0A9W9YSY8_9CNID</name>
<protein>
    <recommendedName>
        <fullName evidence="2">HAT C-terminal dimerisation domain-containing protein</fullName>
    </recommendedName>
</protein>
<dbReference type="OrthoDB" id="5986682at2759"/>
<dbReference type="PANTHER" id="PTHR46880:SF5">
    <property type="entry name" value="DUF4371 DOMAIN-CONTAINING PROTEIN"/>
    <property type="match status" value="1"/>
</dbReference>
<dbReference type="Proteomes" id="UP001163046">
    <property type="component" value="Unassembled WGS sequence"/>
</dbReference>
<reference evidence="3" key="1">
    <citation type="submission" date="2023-01" db="EMBL/GenBank/DDBJ databases">
        <title>Genome assembly of the deep-sea coral Lophelia pertusa.</title>
        <authorList>
            <person name="Herrera S."/>
            <person name="Cordes E."/>
        </authorList>
    </citation>
    <scope>NUCLEOTIDE SEQUENCE</scope>
    <source>
        <strain evidence="3">USNM1676648</strain>
        <tissue evidence="3">Polyp</tissue>
    </source>
</reference>
<sequence length="168" mass="18563">MLKIIRQCSRKPDDIKCLTWEKVNRQYGRGHTNILSVIDLLLTLPASSAEVERGFSQLKLLKTDMRSKLKESHLNDLMSIKLLSVPITEFDPTEAIQLWNTSGPRPRRPHFMETNKSSQSGKATGAIRAQAANIHSRIDTAVPVVTDEITAELAGGDDDVTGTVDPVS</sequence>
<feature type="domain" description="HAT C-terminal dimerisation" evidence="2">
    <location>
        <begin position="13"/>
        <end position="81"/>
    </location>
</feature>
<evidence type="ECO:0000313" key="4">
    <source>
        <dbReference type="Proteomes" id="UP001163046"/>
    </source>
</evidence>
<accession>A0A9W9YSY8</accession>
<dbReference type="PANTHER" id="PTHR46880">
    <property type="entry name" value="RAS-ASSOCIATING DOMAIN-CONTAINING PROTEIN"/>
    <property type="match status" value="1"/>
</dbReference>
<dbReference type="InterPro" id="IPR012337">
    <property type="entry name" value="RNaseH-like_sf"/>
</dbReference>
<feature type="region of interest" description="Disordered" evidence="1">
    <location>
        <begin position="101"/>
        <end position="123"/>
    </location>
</feature>